<dbReference type="EMBL" id="LR796489">
    <property type="protein sequence ID" value="CAB4147534.1"/>
    <property type="molecule type" value="Genomic_DNA"/>
</dbReference>
<proteinExistence type="predicted"/>
<sequence length="190" mass="20640">MQYCQVNPNGQISGPQWLPQSFTTVSNFNALDDASLATYGYYPYTQSPIPAYNPATQRIQQSFAFDGTSVSDSWTVVDLTAEQQQAYVIEKLTEIGSGIGSFLDQQVSVKQYDSILSATSWTLSNITTYKSEGEAAIAYRDSVWSQFYGMVQAVQAGTQAIPTVGEFFASLPPLWPVNNGTSNGTANGPI</sequence>
<protein>
    <submittedName>
        <fullName evidence="1">Uncharacterized protein</fullName>
    </submittedName>
</protein>
<reference evidence="1" key="1">
    <citation type="submission" date="2020-04" db="EMBL/GenBank/DDBJ databases">
        <authorList>
            <person name="Chiriac C."/>
            <person name="Salcher M."/>
            <person name="Ghai R."/>
            <person name="Kavagutti S V."/>
        </authorList>
    </citation>
    <scope>NUCLEOTIDE SEQUENCE</scope>
</reference>
<organism evidence="1">
    <name type="scientific">uncultured Caudovirales phage</name>
    <dbReference type="NCBI Taxonomy" id="2100421"/>
    <lineage>
        <taxon>Viruses</taxon>
        <taxon>Duplodnaviria</taxon>
        <taxon>Heunggongvirae</taxon>
        <taxon>Uroviricota</taxon>
        <taxon>Caudoviricetes</taxon>
        <taxon>Peduoviridae</taxon>
        <taxon>Maltschvirus</taxon>
        <taxon>Maltschvirus maltsch</taxon>
    </lineage>
</organism>
<gene>
    <name evidence="1" type="ORF">UFOVP517_32</name>
</gene>
<evidence type="ECO:0000313" key="1">
    <source>
        <dbReference type="EMBL" id="CAB4147534.1"/>
    </source>
</evidence>
<name>A0A6J5ML31_9CAUD</name>
<accession>A0A6J5ML31</accession>